<dbReference type="Proteomes" id="UP000681722">
    <property type="component" value="Unassembled WGS sequence"/>
</dbReference>
<protein>
    <submittedName>
        <fullName evidence="2">Uncharacterized protein</fullName>
    </submittedName>
</protein>
<keyword evidence="4" id="KW-1185">Reference proteome</keyword>
<feature type="region of interest" description="Disordered" evidence="1">
    <location>
        <begin position="31"/>
        <end position="75"/>
    </location>
</feature>
<feature type="non-terminal residue" evidence="2">
    <location>
        <position position="1"/>
    </location>
</feature>
<reference evidence="2" key="1">
    <citation type="submission" date="2021-02" db="EMBL/GenBank/DDBJ databases">
        <authorList>
            <person name="Nowell W R."/>
        </authorList>
    </citation>
    <scope>NUCLEOTIDE SEQUENCE</scope>
</reference>
<dbReference type="EMBL" id="CAJNOQ010011147">
    <property type="protein sequence ID" value="CAF1269591.1"/>
    <property type="molecule type" value="Genomic_DNA"/>
</dbReference>
<sequence>LPARLPITPFQKEELAGDLFNVLESILTSSSYDQEDETTLDHNTSDNETDGCEEDRDDPSHDPDYEENNEEESAFESFSLSYMKRVIAYYDAINPKTGQRSHTWRNVQSKFKRISHQSYMARFRGYVEEGGTKKQKVDSLDDYIYDNFERA</sequence>
<comment type="caution">
    <text evidence="2">The sequence shown here is derived from an EMBL/GenBank/DDBJ whole genome shotgun (WGS) entry which is preliminary data.</text>
</comment>
<feature type="compositionally biased region" description="Acidic residues" evidence="1">
    <location>
        <begin position="64"/>
        <end position="74"/>
    </location>
</feature>
<dbReference type="Proteomes" id="UP000663829">
    <property type="component" value="Unassembled WGS sequence"/>
</dbReference>
<evidence type="ECO:0000256" key="1">
    <source>
        <dbReference type="SAM" id="MobiDB-lite"/>
    </source>
</evidence>
<dbReference type="OrthoDB" id="10036923at2759"/>
<dbReference type="AlphaFoldDB" id="A0A815BA65"/>
<evidence type="ECO:0000313" key="3">
    <source>
        <dbReference type="EMBL" id="CAF4056314.1"/>
    </source>
</evidence>
<accession>A0A815BA65</accession>
<evidence type="ECO:0000313" key="2">
    <source>
        <dbReference type="EMBL" id="CAF1269591.1"/>
    </source>
</evidence>
<feature type="compositionally biased region" description="Acidic residues" evidence="1">
    <location>
        <begin position="47"/>
        <end position="57"/>
    </location>
</feature>
<name>A0A815BA65_9BILA</name>
<dbReference type="EMBL" id="CAJOBC010022727">
    <property type="protein sequence ID" value="CAF4056314.1"/>
    <property type="molecule type" value="Genomic_DNA"/>
</dbReference>
<gene>
    <name evidence="2" type="ORF">GPM918_LOCUS27013</name>
    <name evidence="3" type="ORF">SRO942_LOCUS27270</name>
</gene>
<evidence type="ECO:0000313" key="4">
    <source>
        <dbReference type="Proteomes" id="UP000663829"/>
    </source>
</evidence>
<proteinExistence type="predicted"/>
<organism evidence="2 4">
    <name type="scientific">Didymodactylos carnosus</name>
    <dbReference type="NCBI Taxonomy" id="1234261"/>
    <lineage>
        <taxon>Eukaryota</taxon>
        <taxon>Metazoa</taxon>
        <taxon>Spiralia</taxon>
        <taxon>Gnathifera</taxon>
        <taxon>Rotifera</taxon>
        <taxon>Eurotatoria</taxon>
        <taxon>Bdelloidea</taxon>
        <taxon>Philodinida</taxon>
        <taxon>Philodinidae</taxon>
        <taxon>Didymodactylos</taxon>
    </lineage>
</organism>